<feature type="signal peptide" evidence="4">
    <location>
        <begin position="1"/>
        <end position="20"/>
    </location>
</feature>
<name>A0A1W0WGD9_HYPEX</name>
<sequence length="125" mass="13101">MNSVVIMAVVVLSCMATASALKCYVCDKNNCDTPPINFIQDCPSVGFCFKIYARAGTGGVTQIQRGCGKVPGTTDLGDNQCRSNNIQGLEMTVCNCNAEACNSAVGVKISMGLAGISIFVAFFLL</sequence>
<dbReference type="SMART" id="SM00134">
    <property type="entry name" value="LU"/>
    <property type="match status" value="1"/>
</dbReference>
<evidence type="ECO:0000313" key="6">
    <source>
        <dbReference type="EMBL" id="OQV14274.1"/>
    </source>
</evidence>
<evidence type="ECO:0000256" key="3">
    <source>
        <dbReference type="SAM" id="Phobius"/>
    </source>
</evidence>
<feature type="chain" id="PRO_5012348089" description="UPAR/Ly6 domain-containing protein" evidence="4">
    <location>
        <begin position="21"/>
        <end position="125"/>
    </location>
</feature>
<proteinExistence type="predicted"/>
<evidence type="ECO:0000259" key="5">
    <source>
        <dbReference type="SMART" id="SM00134"/>
    </source>
</evidence>
<evidence type="ECO:0000256" key="4">
    <source>
        <dbReference type="SAM" id="SignalP"/>
    </source>
</evidence>
<dbReference type="Proteomes" id="UP000192578">
    <property type="component" value="Unassembled WGS sequence"/>
</dbReference>
<comment type="caution">
    <text evidence="6">The sequence shown here is derived from an EMBL/GenBank/DDBJ whole genome shotgun (WGS) entry which is preliminary data.</text>
</comment>
<dbReference type="AlphaFoldDB" id="A0A1W0WGD9"/>
<keyword evidence="3" id="KW-1133">Transmembrane helix</keyword>
<evidence type="ECO:0000256" key="1">
    <source>
        <dbReference type="ARBA" id="ARBA00022729"/>
    </source>
</evidence>
<dbReference type="EMBL" id="MTYJ01000107">
    <property type="protein sequence ID" value="OQV14274.1"/>
    <property type="molecule type" value="Genomic_DNA"/>
</dbReference>
<dbReference type="Pfam" id="PF17064">
    <property type="entry name" value="QVR"/>
    <property type="match status" value="1"/>
</dbReference>
<keyword evidence="3" id="KW-0812">Transmembrane</keyword>
<reference evidence="7" key="1">
    <citation type="submission" date="2017-01" db="EMBL/GenBank/DDBJ databases">
        <title>Comparative genomics of anhydrobiosis in the tardigrade Hypsibius dujardini.</title>
        <authorList>
            <person name="Yoshida Y."/>
            <person name="Koutsovoulos G."/>
            <person name="Laetsch D."/>
            <person name="Stevens L."/>
            <person name="Kumar S."/>
            <person name="Horikawa D."/>
            <person name="Ishino K."/>
            <person name="Komine S."/>
            <person name="Tomita M."/>
            <person name="Blaxter M."/>
            <person name="Arakawa K."/>
        </authorList>
    </citation>
    <scope>NUCLEOTIDE SEQUENCE [LARGE SCALE GENOMIC DNA]</scope>
    <source>
        <strain evidence="7">Z151</strain>
    </source>
</reference>
<dbReference type="GO" id="GO:0032222">
    <property type="term" value="P:regulation of synaptic transmission, cholinergic"/>
    <property type="evidence" value="ECO:0007669"/>
    <property type="project" value="InterPro"/>
</dbReference>
<evidence type="ECO:0000256" key="2">
    <source>
        <dbReference type="ARBA" id="ARBA00023180"/>
    </source>
</evidence>
<keyword evidence="7" id="KW-1185">Reference proteome</keyword>
<dbReference type="InterPro" id="IPR031424">
    <property type="entry name" value="QVR-like"/>
</dbReference>
<evidence type="ECO:0000313" key="7">
    <source>
        <dbReference type="Proteomes" id="UP000192578"/>
    </source>
</evidence>
<dbReference type="OrthoDB" id="9624109at2759"/>
<dbReference type="GO" id="GO:0030431">
    <property type="term" value="P:sleep"/>
    <property type="evidence" value="ECO:0007669"/>
    <property type="project" value="InterPro"/>
</dbReference>
<feature type="domain" description="UPAR/Ly6" evidence="5">
    <location>
        <begin position="21"/>
        <end position="112"/>
    </location>
</feature>
<dbReference type="PANTHER" id="PTHR33562">
    <property type="entry name" value="ATILLA, ISOFORM B-RELATED-RELATED"/>
    <property type="match status" value="1"/>
</dbReference>
<keyword evidence="3" id="KW-0472">Membrane</keyword>
<protein>
    <recommendedName>
        <fullName evidence="5">UPAR/Ly6 domain-containing protein</fullName>
    </recommendedName>
</protein>
<dbReference type="SUPFAM" id="SSF57302">
    <property type="entry name" value="Snake toxin-like"/>
    <property type="match status" value="1"/>
</dbReference>
<feature type="transmembrane region" description="Helical" evidence="3">
    <location>
        <begin position="105"/>
        <end position="124"/>
    </location>
</feature>
<dbReference type="InterPro" id="IPR016054">
    <property type="entry name" value="LY6_UPA_recep-like"/>
</dbReference>
<dbReference type="InterPro" id="IPR050975">
    <property type="entry name" value="Sleep_regulator"/>
</dbReference>
<keyword evidence="1 4" id="KW-0732">Signal</keyword>
<dbReference type="CDD" id="cd00117">
    <property type="entry name" value="TFP"/>
    <property type="match status" value="1"/>
</dbReference>
<dbReference type="InterPro" id="IPR045860">
    <property type="entry name" value="Snake_toxin-like_sf"/>
</dbReference>
<gene>
    <name evidence="6" type="ORF">BV898_11511</name>
</gene>
<keyword evidence="2" id="KW-0325">Glycoprotein</keyword>
<dbReference type="Gene3D" id="2.10.60.10">
    <property type="entry name" value="CD59"/>
    <property type="match status" value="1"/>
</dbReference>
<accession>A0A1W0WGD9</accession>
<organism evidence="6 7">
    <name type="scientific">Hypsibius exemplaris</name>
    <name type="common">Freshwater tardigrade</name>
    <dbReference type="NCBI Taxonomy" id="2072580"/>
    <lineage>
        <taxon>Eukaryota</taxon>
        <taxon>Metazoa</taxon>
        <taxon>Ecdysozoa</taxon>
        <taxon>Tardigrada</taxon>
        <taxon>Eutardigrada</taxon>
        <taxon>Parachela</taxon>
        <taxon>Hypsibioidea</taxon>
        <taxon>Hypsibiidae</taxon>
        <taxon>Hypsibius</taxon>
    </lineage>
</organism>